<reference evidence="2" key="1">
    <citation type="submission" date="2022-10" db="EMBL/GenBank/DDBJ databases">
        <title>Adaptive evolution leads to modifications in subtelomeric GC content in a zoonotic Cryptosporidium species.</title>
        <authorList>
            <person name="Li J."/>
            <person name="Feng Y."/>
            <person name="Xiao L."/>
        </authorList>
    </citation>
    <scope>NUCLEOTIDE SEQUENCE</scope>
    <source>
        <strain evidence="2">25894</strain>
    </source>
</reference>
<dbReference type="SUPFAM" id="SSF47954">
    <property type="entry name" value="Cyclin-like"/>
    <property type="match status" value="1"/>
</dbReference>
<organism evidence="2 3">
    <name type="scientific">Cryptosporidium canis</name>
    <dbReference type="NCBI Taxonomy" id="195482"/>
    <lineage>
        <taxon>Eukaryota</taxon>
        <taxon>Sar</taxon>
        <taxon>Alveolata</taxon>
        <taxon>Apicomplexa</taxon>
        <taxon>Conoidasida</taxon>
        <taxon>Coccidia</taxon>
        <taxon>Eucoccidiorida</taxon>
        <taxon>Eimeriorina</taxon>
        <taxon>Cryptosporidiidae</taxon>
        <taxon>Cryptosporidium</taxon>
    </lineage>
</organism>
<dbReference type="CDD" id="cd20558">
    <property type="entry name" value="CYCLIN_ScPCL7-like"/>
    <property type="match status" value="1"/>
</dbReference>
<feature type="transmembrane region" description="Helical" evidence="1">
    <location>
        <begin position="183"/>
        <end position="205"/>
    </location>
</feature>
<comment type="caution">
    <text evidence="2">The sequence shown here is derived from an EMBL/GenBank/DDBJ whole genome shotgun (WGS) entry which is preliminary data.</text>
</comment>
<dbReference type="EMBL" id="JAPCXB010000008">
    <property type="protein sequence ID" value="KAJ1615300.1"/>
    <property type="molecule type" value="Genomic_DNA"/>
</dbReference>
<evidence type="ECO:0000313" key="3">
    <source>
        <dbReference type="Proteomes" id="UP001071777"/>
    </source>
</evidence>
<dbReference type="InterPro" id="IPR013922">
    <property type="entry name" value="Cyclin_PHO80-like"/>
</dbReference>
<protein>
    <submittedName>
        <fullName evidence="2">Cyclin 6 pcl7</fullName>
    </submittedName>
</protein>
<evidence type="ECO:0000313" key="2">
    <source>
        <dbReference type="EMBL" id="KAJ1615300.1"/>
    </source>
</evidence>
<dbReference type="PANTHER" id="PTHR15615">
    <property type="match status" value="1"/>
</dbReference>
<name>A0ABQ8PBK5_9CRYT</name>
<accession>A0ABQ8PBK5</accession>
<evidence type="ECO:0000256" key="1">
    <source>
        <dbReference type="SAM" id="Phobius"/>
    </source>
</evidence>
<dbReference type="Pfam" id="PF08613">
    <property type="entry name" value="Cyclin"/>
    <property type="match status" value="1"/>
</dbReference>
<keyword evidence="1" id="KW-0472">Membrane</keyword>
<keyword evidence="3" id="KW-1185">Reference proteome</keyword>
<sequence length="314" mass="36114">MDECSEVETKLDNISPTESYYTLNDSRELPNGNSTNSNYLNNRVVATEEPKGLNRPMWCAPNSFMKSDLQFLLQIINAENNFYSMLNKIKPADLTKNYQIFEDIRDDEGVSNLGILHSFPNYNAHENNTTNIHDSALMDKYSFSSVMNDIIVILHHLPTKRAESLTHTMFDSTLSPPISIKNYFMRLSEFFLCSPSLFIIMFIYIKRIIQNNPSYCFDSKSAHRLMLATLVISVKLYDDKLLPNSHYAQVGGVTESELSRLEVNALLLMDFRLFVSIEEFVNFSYSLRFIGETIKIHGINFNISKFNTIDINDN</sequence>
<keyword evidence="1" id="KW-1133">Transmembrane helix</keyword>
<gene>
    <name evidence="2" type="ORF">OJ252_267</name>
</gene>
<dbReference type="Proteomes" id="UP001071777">
    <property type="component" value="Unassembled WGS sequence"/>
</dbReference>
<proteinExistence type="predicted"/>
<dbReference type="PANTHER" id="PTHR15615:SF108">
    <property type="entry name" value="PROTEIN CNPPD1"/>
    <property type="match status" value="1"/>
</dbReference>
<dbReference type="Gene3D" id="1.10.472.10">
    <property type="entry name" value="Cyclin-like"/>
    <property type="match status" value="1"/>
</dbReference>
<keyword evidence="1" id="KW-0812">Transmembrane</keyword>
<dbReference type="InterPro" id="IPR036915">
    <property type="entry name" value="Cyclin-like_sf"/>
</dbReference>